<keyword evidence="2" id="KW-1185">Reference proteome</keyword>
<name>K3ZPF2_SETIT</name>
<accession>K3ZPF2</accession>
<dbReference type="EnsemblPlants" id="KQK94023">
    <property type="protein sequence ID" value="KQK94023"/>
    <property type="gene ID" value="SETIT_028482mg"/>
</dbReference>
<proteinExistence type="predicted"/>
<evidence type="ECO:0000313" key="1">
    <source>
        <dbReference type="EnsemblPlants" id="KQK94023"/>
    </source>
</evidence>
<evidence type="ECO:0000313" key="2">
    <source>
        <dbReference type="Proteomes" id="UP000004995"/>
    </source>
</evidence>
<dbReference type="EMBL" id="AGNK02004744">
    <property type="status" value="NOT_ANNOTATED_CDS"/>
    <property type="molecule type" value="Genomic_DNA"/>
</dbReference>
<dbReference type="AlphaFoldDB" id="K3ZPF2"/>
<organism evidence="1 2">
    <name type="scientific">Setaria italica</name>
    <name type="common">Foxtail millet</name>
    <name type="synonym">Panicum italicum</name>
    <dbReference type="NCBI Taxonomy" id="4555"/>
    <lineage>
        <taxon>Eukaryota</taxon>
        <taxon>Viridiplantae</taxon>
        <taxon>Streptophyta</taxon>
        <taxon>Embryophyta</taxon>
        <taxon>Tracheophyta</taxon>
        <taxon>Spermatophyta</taxon>
        <taxon>Magnoliopsida</taxon>
        <taxon>Liliopsida</taxon>
        <taxon>Poales</taxon>
        <taxon>Poaceae</taxon>
        <taxon>PACMAD clade</taxon>
        <taxon>Panicoideae</taxon>
        <taxon>Panicodae</taxon>
        <taxon>Paniceae</taxon>
        <taxon>Cenchrinae</taxon>
        <taxon>Setaria</taxon>
    </lineage>
</organism>
<reference evidence="1" key="2">
    <citation type="submission" date="2018-08" db="UniProtKB">
        <authorList>
            <consortium name="EnsemblPlants"/>
        </authorList>
    </citation>
    <scope>IDENTIFICATION</scope>
    <source>
        <strain evidence="1">Yugu1</strain>
    </source>
</reference>
<protein>
    <submittedName>
        <fullName evidence="1">Uncharacterized protein</fullName>
    </submittedName>
</protein>
<reference evidence="2" key="1">
    <citation type="journal article" date="2012" name="Nat. Biotechnol.">
        <title>Reference genome sequence of the model plant Setaria.</title>
        <authorList>
            <person name="Bennetzen J.L."/>
            <person name="Schmutz J."/>
            <person name="Wang H."/>
            <person name="Percifield R."/>
            <person name="Hawkins J."/>
            <person name="Pontaroli A.C."/>
            <person name="Estep M."/>
            <person name="Feng L."/>
            <person name="Vaughn J.N."/>
            <person name="Grimwood J."/>
            <person name="Jenkins J."/>
            <person name="Barry K."/>
            <person name="Lindquist E."/>
            <person name="Hellsten U."/>
            <person name="Deshpande S."/>
            <person name="Wang X."/>
            <person name="Wu X."/>
            <person name="Mitros T."/>
            <person name="Triplett J."/>
            <person name="Yang X."/>
            <person name="Ye C.Y."/>
            <person name="Mauro-Herrera M."/>
            <person name="Wang L."/>
            <person name="Li P."/>
            <person name="Sharma M."/>
            <person name="Sharma R."/>
            <person name="Ronald P.C."/>
            <person name="Panaud O."/>
            <person name="Kellogg E.A."/>
            <person name="Brutnell T.P."/>
            <person name="Doust A.N."/>
            <person name="Tuskan G.A."/>
            <person name="Rokhsar D."/>
            <person name="Devos K.M."/>
        </authorList>
    </citation>
    <scope>NUCLEOTIDE SEQUENCE [LARGE SCALE GENOMIC DNA]</scope>
    <source>
        <strain evidence="2">cv. Yugu1</strain>
    </source>
</reference>
<dbReference type="Proteomes" id="UP000004995">
    <property type="component" value="Unassembled WGS sequence"/>
</dbReference>
<sequence>MELTLGRRYPSGATAADPSGALLLGAAAAAPQVRRRGSPSRIPARHCSAEALCRGSTRAATWGVPLPWILPRRCTSPLRTPLCLHNSPRCCCRRAASRGGEKGQP</sequence>
<dbReference type="HOGENOM" id="CLU_2241312_0_0_1"/>
<dbReference type="InParanoid" id="K3ZPF2"/>
<dbReference type="Gramene" id="KQK94023">
    <property type="protein sequence ID" value="KQK94023"/>
    <property type="gene ID" value="SETIT_028482mg"/>
</dbReference>